<organism evidence="2">
    <name type="scientific">Blumeria graminis f. sp. tritici 96224</name>
    <dbReference type="NCBI Taxonomy" id="1268274"/>
    <lineage>
        <taxon>Eukaryota</taxon>
        <taxon>Fungi</taxon>
        <taxon>Dikarya</taxon>
        <taxon>Ascomycota</taxon>
        <taxon>Pezizomycotina</taxon>
        <taxon>Leotiomycetes</taxon>
        <taxon>Erysiphales</taxon>
        <taxon>Erysiphaceae</taxon>
        <taxon>Blumeria</taxon>
    </lineage>
</organism>
<accession>A0A061HKJ9</accession>
<dbReference type="EMBL" id="UIGY01000016">
    <property type="protein sequence ID" value="SUZ08312.1"/>
    <property type="molecule type" value="Genomic_DNA"/>
</dbReference>
<dbReference type="AlphaFoldDB" id="A0A061HKJ9"/>
<dbReference type="Proteomes" id="UP000053110">
    <property type="component" value="Unassembled WGS sequence"/>
</dbReference>
<reference evidence="1" key="2">
    <citation type="submission" date="2013-01" db="EMBL/GenBank/DDBJ databases">
        <title>The wheat powdery mildew genome reveals unique evolution of an obligate biotroph.</title>
        <authorList>
            <person name="Oberhaensli S."/>
            <person name="Wicker T."/>
            <person name="Keller B."/>
        </authorList>
    </citation>
    <scope>NUCLEOTIDE SEQUENCE</scope>
    <source>
        <strain evidence="1">96224</strain>
    </source>
</reference>
<dbReference type="HOGENOM" id="CLU_2512311_0_0_1"/>
<reference evidence="2" key="3">
    <citation type="submission" date="2018-07" db="EMBL/GenBank/DDBJ databases">
        <authorList>
            <person name="Quirk P.G."/>
            <person name="Krulwich T.A."/>
        </authorList>
    </citation>
    <scope>NUCLEOTIDE SEQUENCE</scope>
    <source>
        <strain evidence="2">96224</strain>
    </source>
</reference>
<evidence type="ECO:0000313" key="1">
    <source>
        <dbReference type="EMBL" id="EPQ66737.1"/>
    </source>
</evidence>
<reference evidence="3" key="1">
    <citation type="journal article" date="2013" name="Nat. Genet.">
        <title>The wheat powdery mildew genome shows the unique evolution of an obligate biotroph.</title>
        <authorList>
            <person name="Wicker T."/>
            <person name="Oberhaensli S."/>
            <person name="Parlange F."/>
            <person name="Buchmann J.P."/>
            <person name="Shatalina M."/>
            <person name="Roffler S."/>
            <person name="Ben-David R."/>
            <person name="Dolezel J."/>
            <person name="Simkova H."/>
            <person name="Schulze-Lefert P."/>
            <person name="Spanu P.D."/>
            <person name="Bruggmann R."/>
            <person name="Amselem J."/>
            <person name="Quesneville H."/>
            <person name="Ver Loren van Themaat E."/>
            <person name="Paape T."/>
            <person name="Shimizu K.K."/>
            <person name="Keller B."/>
        </authorList>
    </citation>
    <scope>NUCLEOTIDE SEQUENCE [LARGE SCALE GENOMIC DNA]</scope>
    <source>
        <strain evidence="3">96224</strain>
    </source>
</reference>
<evidence type="ECO:0000313" key="2">
    <source>
        <dbReference type="EMBL" id="SUZ08312.1"/>
    </source>
</evidence>
<sequence>MVGMINAQLKSLIKDHIAGQTKANEEYSKAIEAENAVTKDLSSRIDQRFEETQSQMSLLVKQMSAMNASISKLVSRNEGVETKTT</sequence>
<protein>
    <submittedName>
        <fullName evidence="2">BgtAc-31465</fullName>
    </submittedName>
</protein>
<proteinExistence type="predicted"/>
<gene>
    <name evidence="1" type="ORF">BGT96224_Ac31465</name>
    <name evidence="2" type="ORF">BGT96224V2_LOCUS1472</name>
</gene>
<dbReference type="EMBL" id="KE374989">
    <property type="protein sequence ID" value="EPQ66737.1"/>
    <property type="molecule type" value="Genomic_DNA"/>
</dbReference>
<feature type="non-terminal residue" evidence="2">
    <location>
        <position position="85"/>
    </location>
</feature>
<name>A0A061HKJ9_BLUGR</name>
<evidence type="ECO:0000313" key="3">
    <source>
        <dbReference type="Proteomes" id="UP000053110"/>
    </source>
</evidence>